<keyword evidence="2" id="KW-1185">Reference proteome</keyword>
<gene>
    <name evidence="1" type="ORF">MHYMCMPASI_00999</name>
</gene>
<evidence type="ECO:0000313" key="2">
    <source>
        <dbReference type="Proteomes" id="UP000837675"/>
    </source>
</evidence>
<proteinExistence type="predicted"/>
<reference evidence="1" key="1">
    <citation type="submission" date="2021-06" db="EMBL/GenBank/DDBJ databases">
        <authorList>
            <person name="Nardi T."/>
            <person name="Nardi T."/>
        </authorList>
    </citation>
    <scope>NUCLEOTIDE SEQUENCE</scope>
</reference>
<evidence type="ECO:0000313" key="1">
    <source>
        <dbReference type="EMBL" id="CAG7598218.1"/>
    </source>
</evidence>
<organism evidence="1 2">
    <name type="scientific">Hyalomma marginatum</name>
    <dbReference type="NCBI Taxonomy" id="34627"/>
    <lineage>
        <taxon>Eukaryota</taxon>
        <taxon>Metazoa</taxon>
        <taxon>Ecdysozoa</taxon>
        <taxon>Arthropoda</taxon>
        <taxon>Chelicerata</taxon>
        <taxon>Arachnida</taxon>
        <taxon>Acari</taxon>
        <taxon>Parasitiformes</taxon>
        <taxon>Ixodida</taxon>
        <taxon>Ixodoidea</taxon>
        <taxon>Ixodidae</taxon>
        <taxon>Hyalomminae</taxon>
        <taxon>Hyalomma</taxon>
    </lineage>
</organism>
<sequence>MHAVDANCTIAEPEFHELAMKFATFIGFDLSNGRIDKSLHQVC</sequence>
<dbReference type="AlphaFoldDB" id="A0A8S4C1B6"/>
<accession>A0A8S4C1B6</accession>
<dbReference type="EMBL" id="CAJVAF010000332">
    <property type="protein sequence ID" value="CAG7598218.1"/>
    <property type="molecule type" value="Genomic_DNA"/>
</dbReference>
<comment type="caution">
    <text evidence="1">The sequence shown here is derived from an EMBL/GenBank/DDBJ whole genome shotgun (WGS) entry which is preliminary data.</text>
</comment>
<dbReference type="Proteomes" id="UP000837675">
    <property type="component" value="Unassembled WGS sequence"/>
</dbReference>
<name>A0A8S4C1B6_9ACAR</name>
<protein>
    <submittedName>
        <fullName evidence="1">Uncharacterized protein</fullName>
    </submittedName>
</protein>